<sequence length="1283" mass="142133">MCVWQRWWTGCRGLCAPSLSLLLLLLSPLTFLTTTPPFAQGAIEIPKDLSQPPVLSEVPKSLTAFSLEDISLPCEATGNPPPTFEWVKDGQRIRSDLASGTLQAKEDDLLQQFEGHYRCYASNIYGTAMTQIVHVIVEAQPVLLKQQKDHKRAYEGESLILSCNPPESSTPPFIHWMDKQMIHISQSDRVMVGLDGNLYFSNLLKSDSRKDYMCNAQYLAVMTTLTESAISLTVLPSNDVAQARKPHFFKHTGHSSVLALRGNNVTLECIPNGLPTPEVEWKKKDGSLEETSGRGDKYNRWFHFESIGLKDDGEYECKARNSHGFTTHSFTVTVEAAPYWVKEPTSQLYSPGETVRLDCQAEGIPTPTITWSINGQPITEVDEEPRRSVSGGVLILRDVVFSDTAVYQCEATNKHGSALLNTFLHVVELPPQILTSDGLLYKVTEGKNVLMDCEAFGSPRPHITWEAEDRLPLLSNPRVSLMTNGTLVMSEVDHDDAGVYSCSVKHNNNISINAHLEVYNRTVILKPPEDLLILRGTSVLLPCKFSTDPRLPKAQVVWKKDGIKLMESKAANKYSFLDTDTLIVSDVQFSDSAPYSCEVISALDHVTATGSITVVGPSDRPDPPKHLFLSEVTDDSLTLNWTPGPSHNSPITEFIVESREEQHTEQEKWKWEETQKVPPNSQHLKLSLRPYCTYRFRVITVNEVGRSDPSEPSDSHRTPPAVPDQNPSGVRSESTDPDTLLITWDEMDQLSHNGHDFLYKVSWREAGAQDARWNSAEVKSPPFLVEKTGTYTPFEITVQAVNSLGSGPAPEPKTGHSGEDKPAEAPTEVQTTVVNSTVTVKWNKAQNVRGLLQGYKIHIQRNGIRRTALRSVPSEATSNRRSAAWWWSRGRRPSAEVTGLRLFSRYRLTVTAFNSKGEGLIRTRITSALQREAPGAPASLILQSPSETSLILHWSPPTEANGILLGYVVQYHQVVPGDSVMNRVTIRDPSISHTKLHSLDPSSHYILKVSAYTAAGEGPPITRRGATLLEGVPPSNVSITAGNTSFNLSWVPGERDRNHGFHIEFLRKSRMAAGSDWERSEVVNSTQGFYSLTGLQPGTPYHLKIIHDNDTRWERFIQTIGPVPSEMPTGFATRGWLIGLISAIVLLILILLILCLIKRSKGGKYAVKDKEEKEVDSEARPMKDETLWRIQRCRSLESDGDEKRSDSQPSLCGDSKLGSDDSLAEYGDSVDIQFNEDGSFIGQYSGRGPVPHGNESSGPTSPNNLVPPPPIAPSMSSILNRPG</sequence>
<dbReference type="SUPFAM" id="SSF49265">
    <property type="entry name" value="Fibronectin type III"/>
    <property type="match status" value="3"/>
</dbReference>
<dbReference type="Pfam" id="PF13927">
    <property type="entry name" value="Ig_3"/>
    <property type="match status" value="3"/>
</dbReference>
<proteinExistence type="inferred from homology"/>
<dbReference type="FunFam" id="2.60.40.10:FF:000347">
    <property type="entry name" value="Neuronal cell adhesion molecule"/>
    <property type="match status" value="1"/>
</dbReference>
<dbReference type="InterPro" id="IPR007110">
    <property type="entry name" value="Ig-like_dom"/>
</dbReference>
<dbReference type="FunCoup" id="H3CCV7">
    <property type="interactions" value="74"/>
</dbReference>
<evidence type="ECO:0000259" key="17">
    <source>
        <dbReference type="PROSITE" id="PS50835"/>
    </source>
</evidence>
<feature type="region of interest" description="Disordered" evidence="14">
    <location>
        <begin position="1198"/>
        <end position="1218"/>
    </location>
</feature>
<feature type="region of interest" description="Disordered" evidence="14">
    <location>
        <begin position="705"/>
        <end position="736"/>
    </location>
</feature>
<feature type="compositionally biased region" description="Basic and acidic residues" evidence="14">
    <location>
        <begin position="705"/>
        <end position="717"/>
    </location>
</feature>
<feature type="region of interest" description="Disordered" evidence="14">
    <location>
        <begin position="803"/>
        <end position="828"/>
    </location>
</feature>
<reference evidence="19" key="2">
    <citation type="submission" date="2025-08" db="UniProtKB">
        <authorList>
            <consortium name="Ensembl"/>
        </authorList>
    </citation>
    <scope>IDENTIFICATION</scope>
</reference>
<dbReference type="InterPro" id="IPR013098">
    <property type="entry name" value="Ig_I-set"/>
</dbReference>
<evidence type="ECO:0000256" key="2">
    <source>
        <dbReference type="ARBA" id="ARBA00004624"/>
    </source>
</evidence>
<dbReference type="FunFam" id="2.60.40.10:FF:000005">
    <property type="entry name" value="Neuronal cell adhesion molecule"/>
    <property type="match status" value="1"/>
</dbReference>
<dbReference type="GO" id="GO:0098609">
    <property type="term" value="P:cell-cell adhesion"/>
    <property type="evidence" value="ECO:0007669"/>
    <property type="project" value="TreeGrafter"/>
</dbReference>
<keyword evidence="6" id="KW-0677">Repeat</keyword>
<feature type="domain" description="Ig-like" evidence="17">
    <location>
        <begin position="338"/>
        <end position="421"/>
    </location>
</feature>
<dbReference type="Pfam" id="PF00041">
    <property type="entry name" value="fn3"/>
    <property type="match status" value="4"/>
</dbReference>
<reference evidence="20" key="1">
    <citation type="journal article" date="2004" name="Nature">
        <title>Genome duplication in the teleost fish Tetraodon nigroviridis reveals the early vertebrate proto-karyotype.</title>
        <authorList>
            <person name="Jaillon O."/>
            <person name="Aury J.-M."/>
            <person name="Brunet F."/>
            <person name="Petit J.-L."/>
            <person name="Stange-Thomann N."/>
            <person name="Mauceli E."/>
            <person name="Bouneau L."/>
            <person name="Fischer C."/>
            <person name="Ozouf-Costaz C."/>
            <person name="Bernot A."/>
            <person name="Nicaud S."/>
            <person name="Jaffe D."/>
            <person name="Fisher S."/>
            <person name="Lutfalla G."/>
            <person name="Dossat C."/>
            <person name="Segurens B."/>
            <person name="Dasilva C."/>
            <person name="Salanoubat M."/>
            <person name="Levy M."/>
            <person name="Boudet N."/>
            <person name="Castellano S."/>
            <person name="Anthouard V."/>
            <person name="Jubin C."/>
            <person name="Castelli V."/>
            <person name="Katinka M."/>
            <person name="Vacherie B."/>
            <person name="Biemont C."/>
            <person name="Skalli Z."/>
            <person name="Cattolico L."/>
            <person name="Poulain J."/>
            <person name="De Berardinis V."/>
            <person name="Cruaud C."/>
            <person name="Duprat S."/>
            <person name="Brottier P."/>
            <person name="Coutanceau J.-P."/>
            <person name="Gouzy J."/>
            <person name="Parra G."/>
            <person name="Lardier G."/>
            <person name="Chapple C."/>
            <person name="McKernan K.J."/>
            <person name="McEwan P."/>
            <person name="Bosak S."/>
            <person name="Kellis M."/>
            <person name="Volff J.-N."/>
            <person name="Guigo R."/>
            <person name="Zody M.C."/>
            <person name="Mesirov J."/>
            <person name="Lindblad-Toh K."/>
            <person name="Birren B."/>
            <person name="Nusbaum C."/>
            <person name="Kahn D."/>
            <person name="Robinson-Rechavi M."/>
            <person name="Laudet V."/>
            <person name="Schachter V."/>
            <person name="Quetier F."/>
            <person name="Saurin W."/>
            <person name="Scarpelli C."/>
            <person name="Wincker P."/>
            <person name="Lander E.S."/>
            <person name="Weissenbach J."/>
            <person name="Roest Crollius H."/>
        </authorList>
    </citation>
    <scope>NUCLEOTIDE SEQUENCE [LARGE SCALE GENOMIC DNA]</scope>
</reference>
<dbReference type="GO" id="GO:0030426">
    <property type="term" value="C:growth cone"/>
    <property type="evidence" value="ECO:0007669"/>
    <property type="project" value="UniProtKB-SubCell"/>
</dbReference>
<keyword evidence="11" id="KW-0325">Glycoprotein</keyword>
<dbReference type="InterPro" id="IPR036179">
    <property type="entry name" value="Ig-like_dom_sf"/>
</dbReference>
<feature type="region of interest" description="Disordered" evidence="14">
    <location>
        <begin position="1238"/>
        <end position="1283"/>
    </location>
</feature>
<keyword evidence="16" id="KW-0732">Signal</keyword>
<evidence type="ECO:0000256" key="8">
    <source>
        <dbReference type="ARBA" id="ARBA00022989"/>
    </source>
</evidence>
<dbReference type="FunFam" id="2.60.40.10:FF:000057">
    <property type="entry name" value="neural cell adhesion molecule L1"/>
    <property type="match status" value="1"/>
</dbReference>
<feature type="domain" description="Ig-like" evidence="17">
    <location>
        <begin position="431"/>
        <end position="513"/>
    </location>
</feature>
<evidence type="ECO:0000256" key="1">
    <source>
        <dbReference type="ARBA" id="ARBA00004251"/>
    </source>
</evidence>
<feature type="domain" description="Fibronectin type-III" evidence="18">
    <location>
        <begin position="825"/>
        <end position="932"/>
    </location>
</feature>
<accession>H3CCV7</accession>
<evidence type="ECO:0000256" key="16">
    <source>
        <dbReference type="SAM" id="SignalP"/>
    </source>
</evidence>
<dbReference type="Proteomes" id="UP000007303">
    <property type="component" value="Unassembled WGS sequence"/>
</dbReference>
<dbReference type="OMA" id="HCKYTVD"/>
<dbReference type="PANTHER" id="PTHR44170:SF36">
    <property type="entry name" value="L1 CELL ADHESION MOLECULE"/>
    <property type="match status" value="1"/>
</dbReference>
<protein>
    <recommendedName>
        <fullName evidence="21">Neural adhesion molecule L1.1</fullName>
    </recommendedName>
</protein>
<evidence type="ECO:0008006" key="21">
    <source>
        <dbReference type="Google" id="ProtNLM"/>
    </source>
</evidence>
<keyword evidence="9 15" id="KW-0472">Membrane</keyword>
<dbReference type="InterPro" id="IPR003599">
    <property type="entry name" value="Ig_sub"/>
</dbReference>
<keyword evidence="5 15" id="KW-0812">Transmembrane</keyword>
<feature type="compositionally biased region" description="Low complexity" evidence="14">
    <location>
        <begin position="1273"/>
        <end position="1283"/>
    </location>
</feature>
<name>H3CCV7_TETNG</name>
<keyword evidence="13" id="KW-0393">Immunoglobulin domain</keyword>
<dbReference type="SMART" id="SM00060">
    <property type="entry name" value="FN3"/>
    <property type="match status" value="5"/>
</dbReference>
<dbReference type="FunFam" id="2.60.40.10:FF:000367">
    <property type="entry name" value="Neural cell adhesion molecule L1-like protein"/>
    <property type="match status" value="1"/>
</dbReference>
<feature type="chain" id="PRO_5003582167" description="Neural adhesion molecule L1.1" evidence="16">
    <location>
        <begin position="35"/>
        <end position="1283"/>
    </location>
</feature>
<dbReference type="FunFam" id="2.60.40.10:FF:000078">
    <property type="entry name" value="Neuronal cell adhesion molecule"/>
    <property type="match status" value="1"/>
</dbReference>
<evidence type="ECO:0000256" key="13">
    <source>
        <dbReference type="ARBA" id="ARBA00023319"/>
    </source>
</evidence>
<feature type="transmembrane region" description="Helical" evidence="15">
    <location>
        <begin position="1136"/>
        <end position="1157"/>
    </location>
</feature>
<dbReference type="SUPFAM" id="SSF48726">
    <property type="entry name" value="Immunoglobulin"/>
    <property type="match status" value="6"/>
</dbReference>
<dbReference type="PROSITE" id="PS50835">
    <property type="entry name" value="IG_LIKE"/>
    <property type="match status" value="6"/>
</dbReference>
<dbReference type="Pfam" id="PF13882">
    <property type="entry name" value="Bravo_FIGEY"/>
    <property type="match status" value="1"/>
</dbReference>
<dbReference type="Ensembl" id="ENSTNIT00000006228.1">
    <property type="protein sequence ID" value="ENSTNIP00000006080.1"/>
    <property type="gene ID" value="ENSTNIG00000003492.1"/>
</dbReference>
<evidence type="ECO:0000259" key="18">
    <source>
        <dbReference type="PROSITE" id="PS50853"/>
    </source>
</evidence>
<dbReference type="FunFam" id="2.60.40.10:FF:002563">
    <property type="entry name" value="Neural cell adhesion molecule L1"/>
    <property type="match status" value="1"/>
</dbReference>
<comment type="subcellular location">
    <subcellularLocation>
        <location evidence="1">Cell membrane</location>
        <topology evidence="1">Single-pass type I membrane protein</topology>
    </subcellularLocation>
    <subcellularLocation>
        <location evidence="2">Cell projection</location>
        <location evidence="2">Growth cone</location>
    </subcellularLocation>
</comment>
<evidence type="ECO:0000256" key="11">
    <source>
        <dbReference type="ARBA" id="ARBA00023180"/>
    </source>
</evidence>
<evidence type="ECO:0000256" key="3">
    <source>
        <dbReference type="ARBA" id="ARBA00008588"/>
    </source>
</evidence>
<evidence type="ECO:0000313" key="20">
    <source>
        <dbReference type="Proteomes" id="UP000007303"/>
    </source>
</evidence>
<dbReference type="SMART" id="SM00409">
    <property type="entry name" value="IG"/>
    <property type="match status" value="6"/>
</dbReference>
<organism evidence="19 20">
    <name type="scientific">Tetraodon nigroviridis</name>
    <name type="common">Spotted green pufferfish</name>
    <name type="synonym">Chelonodon nigroviridis</name>
    <dbReference type="NCBI Taxonomy" id="99883"/>
    <lineage>
        <taxon>Eukaryota</taxon>
        <taxon>Metazoa</taxon>
        <taxon>Chordata</taxon>
        <taxon>Craniata</taxon>
        <taxon>Vertebrata</taxon>
        <taxon>Euteleostomi</taxon>
        <taxon>Actinopterygii</taxon>
        <taxon>Neopterygii</taxon>
        <taxon>Teleostei</taxon>
        <taxon>Neoteleostei</taxon>
        <taxon>Acanthomorphata</taxon>
        <taxon>Eupercaria</taxon>
        <taxon>Tetraodontiformes</taxon>
        <taxon>Tetradontoidea</taxon>
        <taxon>Tetraodontidae</taxon>
        <taxon>Tetraodon</taxon>
    </lineage>
</organism>
<feature type="compositionally biased region" description="Basic and acidic residues" evidence="14">
    <location>
        <begin position="813"/>
        <end position="823"/>
    </location>
</feature>
<keyword evidence="20" id="KW-1185">Reference proteome</keyword>
<evidence type="ECO:0000256" key="4">
    <source>
        <dbReference type="ARBA" id="ARBA00022475"/>
    </source>
</evidence>
<dbReference type="Gene3D" id="2.60.40.10">
    <property type="entry name" value="Immunoglobulins"/>
    <property type="match status" value="11"/>
</dbReference>
<dbReference type="InterPro" id="IPR003598">
    <property type="entry name" value="Ig_sub2"/>
</dbReference>
<feature type="domain" description="Ig-like" evidence="17">
    <location>
        <begin position="141"/>
        <end position="231"/>
    </location>
</feature>
<comment type="similarity">
    <text evidence="3">Belongs to the immunoglobulin superfamily. L1/neurofascin/NgCAM family.</text>
</comment>
<dbReference type="PANTHER" id="PTHR44170">
    <property type="entry name" value="PROTEIN SIDEKICK"/>
    <property type="match status" value="1"/>
</dbReference>
<keyword evidence="12" id="KW-0966">Cell projection</keyword>
<dbReference type="SMART" id="SM00408">
    <property type="entry name" value="IGc2"/>
    <property type="match status" value="5"/>
</dbReference>
<keyword evidence="4" id="KW-1003">Cell membrane</keyword>
<feature type="domain" description="Fibronectin type-III" evidence="18">
    <location>
        <begin position="936"/>
        <end position="1031"/>
    </location>
</feature>
<feature type="signal peptide" evidence="16">
    <location>
        <begin position="1"/>
        <end position="34"/>
    </location>
</feature>
<dbReference type="Pfam" id="PF07679">
    <property type="entry name" value="I-set"/>
    <property type="match status" value="2"/>
</dbReference>
<keyword evidence="10" id="KW-1015">Disulfide bond</keyword>
<dbReference type="InterPro" id="IPR026966">
    <property type="entry name" value="Neurofascin/L1/NrCAM_C"/>
</dbReference>
<reference evidence="19" key="3">
    <citation type="submission" date="2025-09" db="UniProtKB">
        <authorList>
            <consortium name="Ensembl"/>
        </authorList>
    </citation>
    <scope>IDENTIFICATION</scope>
</reference>
<evidence type="ECO:0000256" key="14">
    <source>
        <dbReference type="SAM" id="MobiDB-lite"/>
    </source>
</evidence>
<dbReference type="InterPro" id="IPR036116">
    <property type="entry name" value="FN3_sf"/>
</dbReference>
<evidence type="ECO:0000256" key="15">
    <source>
        <dbReference type="SAM" id="Phobius"/>
    </source>
</evidence>
<dbReference type="GO" id="GO:0005886">
    <property type="term" value="C:plasma membrane"/>
    <property type="evidence" value="ECO:0007669"/>
    <property type="project" value="UniProtKB-SubCell"/>
</dbReference>
<keyword evidence="7" id="KW-0130">Cell adhesion</keyword>
<feature type="domain" description="Ig-like" evidence="17">
    <location>
        <begin position="53"/>
        <end position="130"/>
    </location>
</feature>
<feature type="domain" description="Fibronectin type-III" evidence="18">
    <location>
        <begin position="1033"/>
        <end position="1128"/>
    </location>
</feature>
<dbReference type="InterPro" id="IPR003006">
    <property type="entry name" value="Ig/MHC_CS"/>
</dbReference>
<evidence type="ECO:0000256" key="7">
    <source>
        <dbReference type="ARBA" id="ARBA00022889"/>
    </source>
</evidence>
<dbReference type="STRING" id="99883.ENSTNIP00000006080"/>
<feature type="domain" description="Fibronectin type-III" evidence="18">
    <location>
        <begin position="623"/>
        <end position="721"/>
    </location>
</feature>
<keyword evidence="8 15" id="KW-1133">Transmembrane helix</keyword>
<dbReference type="InterPro" id="IPR013783">
    <property type="entry name" value="Ig-like_fold"/>
</dbReference>
<dbReference type="CDD" id="cd00096">
    <property type="entry name" value="Ig"/>
    <property type="match status" value="1"/>
</dbReference>
<feature type="domain" description="Ig-like" evidence="17">
    <location>
        <begin position="246"/>
        <end position="333"/>
    </location>
</feature>
<dbReference type="CDD" id="cd00063">
    <property type="entry name" value="FN3"/>
    <property type="match status" value="4"/>
</dbReference>
<feature type="domain" description="Fibronectin type-III" evidence="18">
    <location>
        <begin position="723"/>
        <end position="820"/>
    </location>
</feature>
<dbReference type="PROSITE" id="PS00290">
    <property type="entry name" value="IG_MHC"/>
    <property type="match status" value="1"/>
</dbReference>
<evidence type="ECO:0000256" key="10">
    <source>
        <dbReference type="ARBA" id="ARBA00023157"/>
    </source>
</evidence>
<dbReference type="InterPro" id="IPR003961">
    <property type="entry name" value="FN3_dom"/>
</dbReference>
<evidence type="ECO:0000256" key="5">
    <source>
        <dbReference type="ARBA" id="ARBA00022692"/>
    </source>
</evidence>
<evidence type="ECO:0000313" key="19">
    <source>
        <dbReference type="Ensembl" id="ENSTNIP00000006080.1"/>
    </source>
</evidence>
<dbReference type="GeneTree" id="ENSGT00940000157506"/>
<dbReference type="PROSITE" id="PS50853">
    <property type="entry name" value="FN3"/>
    <property type="match status" value="5"/>
</dbReference>
<dbReference type="InParanoid" id="H3CCV7"/>
<feature type="domain" description="Ig-like" evidence="17">
    <location>
        <begin position="521"/>
        <end position="613"/>
    </location>
</feature>
<evidence type="ECO:0000256" key="6">
    <source>
        <dbReference type="ARBA" id="ARBA00022737"/>
    </source>
</evidence>
<evidence type="ECO:0000256" key="12">
    <source>
        <dbReference type="ARBA" id="ARBA00023273"/>
    </source>
</evidence>
<evidence type="ECO:0000256" key="9">
    <source>
        <dbReference type="ARBA" id="ARBA00023136"/>
    </source>
</evidence>